<dbReference type="Proteomes" id="UP000032749">
    <property type="component" value="Chromosome"/>
</dbReference>
<gene>
    <name evidence="1" type="ORF">OLEAN_C12810</name>
</gene>
<dbReference type="HOGENOM" id="CLU_780403_0_0_6"/>
<evidence type="ECO:0000313" key="2">
    <source>
        <dbReference type="Proteomes" id="UP000032749"/>
    </source>
</evidence>
<dbReference type="EMBL" id="FO203512">
    <property type="protein sequence ID" value="CCK75457.1"/>
    <property type="molecule type" value="Genomic_DNA"/>
</dbReference>
<evidence type="ECO:0000313" key="1">
    <source>
        <dbReference type="EMBL" id="CCK75457.1"/>
    </source>
</evidence>
<name>R4YLF6_OLEAN</name>
<proteinExistence type="predicted"/>
<organism evidence="1 2">
    <name type="scientific">Oleispira antarctica RB-8</name>
    <dbReference type="NCBI Taxonomy" id="698738"/>
    <lineage>
        <taxon>Bacteria</taxon>
        <taxon>Pseudomonadati</taxon>
        <taxon>Pseudomonadota</taxon>
        <taxon>Gammaproteobacteria</taxon>
        <taxon>Oceanospirillales</taxon>
        <taxon>Oceanospirillaceae</taxon>
        <taxon>Oleispira</taxon>
    </lineage>
</organism>
<sequence length="355" mass="38286">MINSLRFITLAVLPILAHSDLIPLNDSTLKKIDGEGIGIVLEDFVYQAGEQTNGGTFEISGLENSSGQSVVLGISQFYVAGSNSNRGVNVINNPVNLGRLQYPYNIELRDGNDIGITDKAVLELAAPEKLVDLSYFQTSKENRVERRFPGKQAASGQRVDRITGLDETIFSTRGSERADLGIRFDLEVGGTDAQSLENHVKGLAIDGSYVRLWGGEDRVEAEVNFNLYAEQIEFRACDSIGTNCGDSVNFNNIGIEAQLGDGNFQPVTFEVTSAGQFSFLVGSLEGKCPIGTTGGCEAGSAKLRLEEYYTSGPSTNIYVDNVRIGTAPVNTVGNFGSSTISNLQIQYLEVTSHDL</sequence>
<dbReference type="STRING" id="698738.OLEAN_C12810"/>
<dbReference type="AlphaFoldDB" id="R4YLF6"/>
<protein>
    <submittedName>
        <fullName evidence="1">Uncharacterized protein</fullName>
    </submittedName>
</protein>
<keyword evidence="2" id="KW-1185">Reference proteome</keyword>
<dbReference type="KEGG" id="oai:OLEAN_C12810"/>
<accession>R4YLF6</accession>
<reference evidence="1 2" key="1">
    <citation type="journal article" date="2013" name="Nat. Commun.">
        <title>Genome sequence and functional genomic analysis of the oil-degrading bacterium Oleispira antarctica.</title>
        <authorList>
            <person name="Kube M."/>
            <person name="Chernikova T.N."/>
            <person name="Al-Ramahi Y."/>
            <person name="Beloqui A."/>
            <person name="Lopez-Cortez N."/>
            <person name="Guazzaroni M.E."/>
            <person name="Heipieper H.J."/>
            <person name="Klages S."/>
            <person name="Kotsyurbenko O.R."/>
            <person name="Langer I."/>
            <person name="Nechitaylo T.Y."/>
            <person name="Lunsdorf H."/>
            <person name="Fernandez M."/>
            <person name="Juarez S."/>
            <person name="Ciordia S."/>
            <person name="Singer A."/>
            <person name="Kagan O."/>
            <person name="Egorova O."/>
            <person name="Petit P.A."/>
            <person name="Stogios P."/>
            <person name="Kim Y."/>
            <person name="Tchigvintsev A."/>
            <person name="Flick R."/>
            <person name="Denaro R."/>
            <person name="Genovese M."/>
            <person name="Albar J.P."/>
            <person name="Reva O.N."/>
            <person name="Martinez-Gomariz M."/>
            <person name="Tran H."/>
            <person name="Ferrer M."/>
            <person name="Savchenko A."/>
            <person name="Yakunin A.F."/>
            <person name="Yakimov M.M."/>
            <person name="Golyshina O.V."/>
            <person name="Reinhardt R."/>
            <person name="Golyshin P.N."/>
        </authorList>
    </citation>
    <scope>NUCLEOTIDE SEQUENCE [LARGE SCALE GENOMIC DNA]</scope>
</reference>